<sequence>MKVLAEADVGVMSPSFCEPKEPDRKRIVVNACKAFASTKSKLIGPLNDDGAYWVAFFIDVGGRVCRLFDPNIIYAKSKASIREVVEPLLPVNTELTYDNYKSCLQQDSDNYGLWCLIVVV</sequence>
<dbReference type="EMBL" id="JAACNO010001556">
    <property type="protein sequence ID" value="KAF4139355.1"/>
    <property type="molecule type" value="Genomic_DNA"/>
</dbReference>
<dbReference type="AlphaFoldDB" id="A0A8S9UE68"/>
<evidence type="ECO:0008006" key="3">
    <source>
        <dbReference type="Google" id="ProtNLM"/>
    </source>
</evidence>
<gene>
    <name evidence="1" type="ORF">GN958_ATG11256</name>
</gene>
<organism evidence="1 2">
    <name type="scientific">Phytophthora infestans</name>
    <name type="common">Potato late blight agent</name>
    <name type="synonym">Botrytis infestans</name>
    <dbReference type="NCBI Taxonomy" id="4787"/>
    <lineage>
        <taxon>Eukaryota</taxon>
        <taxon>Sar</taxon>
        <taxon>Stramenopiles</taxon>
        <taxon>Oomycota</taxon>
        <taxon>Peronosporomycetes</taxon>
        <taxon>Peronosporales</taxon>
        <taxon>Peronosporaceae</taxon>
        <taxon>Phytophthora</taxon>
    </lineage>
</organism>
<evidence type="ECO:0000313" key="1">
    <source>
        <dbReference type="EMBL" id="KAF4139355.1"/>
    </source>
</evidence>
<evidence type="ECO:0000313" key="2">
    <source>
        <dbReference type="Proteomes" id="UP000704712"/>
    </source>
</evidence>
<protein>
    <recommendedName>
        <fullName evidence="3">Ubiquitin-like protease family profile domain-containing protein</fullName>
    </recommendedName>
</protein>
<proteinExistence type="predicted"/>
<name>A0A8S9UE68_PHYIN</name>
<accession>A0A8S9UE68</accession>
<dbReference type="Proteomes" id="UP000704712">
    <property type="component" value="Unassembled WGS sequence"/>
</dbReference>
<reference evidence="1" key="1">
    <citation type="submission" date="2020-03" db="EMBL/GenBank/DDBJ databases">
        <title>Hybrid Assembly of Korean Phytophthora infestans isolates.</title>
        <authorList>
            <person name="Prokchorchik M."/>
            <person name="Lee Y."/>
            <person name="Seo J."/>
            <person name="Cho J.-H."/>
            <person name="Park Y.-E."/>
            <person name="Jang D.-C."/>
            <person name="Im J.-S."/>
            <person name="Choi J.-G."/>
            <person name="Park H.-J."/>
            <person name="Lee G.-B."/>
            <person name="Lee Y.-G."/>
            <person name="Hong S.-Y."/>
            <person name="Cho K."/>
            <person name="Sohn K.H."/>
        </authorList>
    </citation>
    <scope>NUCLEOTIDE SEQUENCE</scope>
    <source>
        <strain evidence="1">KR_2_A2</strain>
    </source>
</reference>
<comment type="caution">
    <text evidence="1">The sequence shown here is derived from an EMBL/GenBank/DDBJ whole genome shotgun (WGS) entry which is preliminary data.</text>
</comment>